<dbReference type="InterPro" id="IPR053861">
    <property type="entry name" value="Phage_Mu_Gp45_N"/>
</dbReference>
<dbReference type="Proteomes" id="UP000004679">
    <property type="component" value="Unassembled WGS sequence"/>
</dbReference>
<dbReference type="EMBL" id="GG657904">
    <property type="protein sequence ID" value="EEF78839.1"/>
    <property type="molecule type" value="Genomic_DNA"/>
</dbReference>
<dbReference type="EMBL" id="GG657900">
    <property type="protein sequence ID" value="EEF79111.1"/>
    <property type="molecule type" value="Genomic_DNA"/>
</dbReference>
<dbReference type="PIRSF" id="PIRSF012337">
    <property type="entry name" value="gp45"/>
    <property type="match status" value="1"/>
</dbReference>
<keyword evidence="15" id="KW-1185">Reference proteome</keyword>
<evidence type="ECO:0000313" key="11">
    <source>
        <dbReference type="EMBL" id="EEF80397.1"/>
    </source>
</evidence>
<dbReference type="AlphaFoldDB" id="C0N2F3"/>
<evidence type="ECO:0000259" key="2">
    <source>
        <dbReference type="Pfam" id="PF06890"/>
    </source>
</evidence>
<reference evidence="14 15" key="2">
    <citation type="journal article" date="2011" name="J. Bacteriol.">
        <title>Draft genome sequence of the chemolithoheterotrophic, halophilic methylotroph Methylophaga thiooxydans DMS010.</title>
        <authorList>
            <person name="Boden R."/>
            <person name="Ferriera S."/>
            <person name="Johnson J."/>
            <person name="Kelly D.P."/>
            <person name="Murrell J.C."/>
            <person name="Schafer H."/>
        </authorList>
    </citation>
    <scope>NUCLEOTIDE SEQUENCE [LARGE SCALE GENOMIC DNA]</scope>
    <source>
        <strain evidence="14 15">DMS010</strain>
    </source>
</reference>
<feature type="compositionally biased region" description="Polar residues" evidence="1">
    <location>
        <begin position="172"/>
        <end position="183"/>
    </location>
</feature>
<proteinExistence type="predicted"/>
<evidence type="ECO:0000313" key="15">
    <source>
        <dbReference type="Proteomes" id="UP000004679"/>
    </source>
</evidence>
<evidence type="ECO:0000313" key="7">
    <source>
        <dbReference type="EMBL" id="EEF79768.1"/>
    </source>
</evidence>
<evidence type="ECO:0000313" key="9">
    <source>
        <dbReference type="EMBL" id="EEF80198.1"/>
    </source>
</evidence>
<protein>
    <submittedName>
        <fullName evidence="14">Bacteriophage Mu Gp45 protein</fullName>
    </submittedName>
</protein>
<accession>C0N2F3</accession>
<name>C0N2F3_9GAMM</name>
<dbReference type="EMBL" id="GG657895">
    <property type="protein sequence ID" value="EEF80242.1"/>
    <property type="molecule type" value="Genomic_DNA"/>
</dbReference>
<evidence type="ECO:0000313" key="14">
    <source>
        <dbReference type="EMBL" id="EEF81052.1"/>
    </source>
</evidence>
<evidence type="ECO:0000313" key="12">
    <source>
        <dbReference type="EMBL" id="EEF80536.1"/>
    </source>
</evidence>
<feature type="region of interest" description="Disordered" evidence="1">
    <location>
        <begin position="158"/>
        <end position="183"/>
    </location>
</feature>
<dbReference type="Pfam" id="PF06890">
    <property type="entry name" value="Phage_Mu_Gp45"/>
    <property type="match status" value="1"/>
</dbReference>
<dbReference type="EMBL" id="GG657888">
    <property type="protein sequence ID" value="EEF80801.1"/>
    <property type="molecule type" value="Genomic_DNA"/>
</dbReference>
<evidence type="ECO:0000313" key="5">
    <source>
        <dbReference type="EMBL" id="EEF78949.1"/>
    </source>
</evidence>
<gene>
    <name evidence="11" type="ORF">MDMS009_1010</name>
    <name evidence="9" type="ORF">MDMS009_1094</name>
    <name evidence="10" type="ORF">MDMS009_1138</name>
    <name evidence="8" type="ORF">MDMS009_1270</name>
    <name evidence="7" type="ORF">MDMS009_1706</name>
    <name evidence="6" type="ORF">MDMS009_2371</name>
    <name evidence="5" type="ORF">MDMS009_2466</name>
    <name evidence="4" type="ORF">MDMS009_2583</name>
    <name evidence="3" type="ORF">MDMS009_2997</name>
    <name evidence="14" type="ORF">MDMS009_372</name>
    <name evidence="13" type="ORF">MDMS009_528</name>
    <name evidence="12" type="ORF">MDMS009_861</name>
</gene>
<dbReference type="EMBL" id="GG657898">
    <property type="protein sequence ID" value="EEF79768.1"/>
    <property type="molecule type" value="Genomic_DNA"/>
</dbReference>
<dbReference type="HOGENOM" id="CLU_108409_3_0_6"/>
<dbReference type="InterPro" id="IPR014462">
    <property type="entry name" value="Phage_Mu_Gp45"/>
</dbReference>
<evidence type="ECO:0000313" key="4">
    <source>
        <dbReference type="EMBL" id="EEF78839.1"/>
    </source>
</evidence>
<evidence type="ECO:0000256" key="1">
    <source>
        <dbReference type="SAM" id="MobiDB-lite"/>
    </source>
</evidence>
<dbReference type="InterPro" id="IPR013046">
    <property type="entry name" value="GpV/Gp45"/>
</dbReference>
<dbReference type="EMBL" id="GG657907">
    <property type="protein sequence ID" value="EEF78453.1"/>
    <property type="molecule type" value="Genomic_DNA"/>
</dbReference>
<reference evidence="14" key="1">
    <citation type="submission" date="2008-01" db="EMBL/GenBank/DDBJ databases">
        <authorList>
            <person name="Schaefer H."/>
            <person name="Ferriera S."/>
            <person name="Johnson J."/>
            <person name="Kravitz S."/>
            <person name="Beeson K."/>
            <person name="Sutton G."/>
            <person name="Rogers Y.-H."/>
            <person name="Friedman R."/>
            <person name="Frazier M."/>
            <person name="Venter J.C."/>
        </authorList>
    </citation>
    <scope>NUCLEOTIDE SEQUENCE</scope>
    <source>
        <strain evidence="14">DMS010</strain>
    </source>
</reference>
<dbReference type="NCBIfam" id="TIGR01644">
    <property type="entry name" value="phage_P2_V"/>
    <property type="match status" value="1"/>
</dbReference>
<dbReference type="RefSeq" id="WP_008290167.1">
    <property type="nucleotide sequence ID" value="NZ_GG657884.1"/>
</dbReference>
<dbReference type="EMBL" id="GG657884">
    <property type="protein sequence ID" value="EEF81052.1"/>
    <property type="molecule type" value="Genomic_DNA"/>
</dbReference>
<evidence type="ECO:0000313" key="8">
    <source>
        <dbReference type="EMBL" id="EEF80113.1"/>
    </source>
</evidence>
<dbReference type="EMBL" id="GG657895">
    <property type="protein sequence ID" value="EEF80198.1"/>
    <property type="molecule type" value="Genomic_DNA"/>
</dbReference>
<evidence type="ECO:0000313" key="10">
    <source>
        <dbReference type="EMBL" id="EEF80242.1"/>
    </source>
</evidence>
<dbReference type="EMBL" id="GG657892">
    <property type="protein sequence ID" value="EEF80536.1"/>
    <property type="molecule type" value="Genomic_DNA"/>
</dbReference>
<organism evidence="14 15">
    <name type="scientific">Methylophaga thiooxydans DMS010</name>
    <dbReference type="NCBI Taxonomy" id="637616"/>
    <lineage>
        <taxon>Bacteria</taxon>
        <taxon>Pseudomonadati</taxon>
        <taxon>Pseudomonadota</taxon>
        <taxon>Gammaproteobacteria</taxon>
        <taxon>Thiotrichales</taxon>
        <taxon>Piscirickettsiaceae</taxon>
        <taxon>Methylophaga</taxon>
    </lineage>
</organism>
<feature type="domain" description="Bacteriophage Mu Gp45 N-terminal" evidence="2">
    <location>
        <begin position="24"/>
        <end position="87"/>
    </location>
</feature>
<dbReference type="EMBL" id="GG657903">
    <property type="protein sequence ID" value="EEF78949.1"/>
    <property type="molecule type" value="Genomic_DNA"/>
</dbReference>
<dbReference type="OrthoDB" id="9802994at2"/>
<evidence type="ECO:0000313" key="3">
    <source>
        <dbReference type="EMBL" id="EEF78453.1"/>
    </source>
</evidence>
<evidence type="ECO:0000313" key="6">
    <source>
        <dbReference type="EMBL" id="EEF79111.1"/>
    </source>
</evidence>
<sequence length="183" mass="19791">MRRLQKLLSPLKRGLQQMLRVGALLKVNDAPPIQMVQIETLSGEVIEVPRIQDYGITSVPLPGAKGVVAAIGGKTNGYVCIKMDDKRYRQVSLKPGEVALYDSQGQLVHLKQGGLMELIANTQITAKVPVFRIEGQLNVTGDIIDHVDSDGLTMASMRSTYNGHNHNGDSGGTTSNPNQSMTP</sequence>
<dbReference type="EMBL" id="GG657896">
    <property type="protein sequence ID" value="EEF80113.1"/>
    <property type="molecule type" value="Genomic_DNA"/>
</dbReference>
<dbReference type="EMBL" id="GG657893">
    <property type="protein sequence ID" value="EEF80397.1"/>
    <property type="molecule type" value="Genomic_DNA"/>
</dbReference>
<evidence type="ECO:0000313" key="13">
    <source>
        <dbReference type="EMBL" id="EEF80801.1"/>
    </source>
</evidence>